<dbReference type="GeneID" id="94020218"/>
<dbReference type="PANTHER" id="PTHR11328:SF24">
    <property type="entry name" value="MAJOR FACILITATOR SUPERFAMILY (MFS) PROFILE DOMAIN-CONTAINING PROTEIN"/>
    <property type="match status" value="1"/>
</dbReference>
<dbReference type="EMBL" id="FNNB01000005">
    <property type="protein sequence ID" value="SDX19384.1"/>
    <property type="molecule type" value="Genomic_DNA"/>
</dbReference>
<gene>
    <name evidence="3" type="ORF">SAMN04488041_10531</name>
</gene>
<dbReference type="STRING" id="60137.SAMN04488041_10531"/>
<keyword evidence="2" id="KW-0812">Transmembrane</keyword>
<feature type="transmembrane region" description="Helical" evidence="2">
    <location>
        <begin position="216"/>
        <end position="238"/>
    </location>
</feature>
<evidence type="ECO:0000313" key="3">
    <source>
        <dbReference type="EMBL" id="SDX19384.1"/>
    </source>
</evidence>
<protein>
    <submittedName>
        <fullName evidence="3">Glycoside/pentoside/hexuronide:cation symporter, GPH family</fullName>
    </submittedName>
</protein>
<feature type="transmembrane region" description="Helical" evidence="2">
    <location>
        <begin position="37"/>
        <end position="54"/>
    </location>
</feature>
<sequence length="413" mass="42897">MTRSAHQLPAYALFASLLAAAGLPIYIHAPKFFVDEYGVSLGALGTVLFALRLLDVVQDPLLGRLSQALRHRRGAAVAVGVALMAVSMFALFAVPPLLPPLMWFALTLTGVFSAFSFLTICFYAQGVAKAALLPGRGHLVLARWRETGALLGVCAASVLPVMLGLVMGAPFTGFAIGFAALGLGSVFAMRGEWRGADIAGPTGIAVVLRDPIARRLLLIALFNAAPVAVTSTLFLFYVESVLRAPGWAGALLLLFFLSAAVAAPLWGKLAERFSPKPVLLSAMGLAILVFAGTLLLGAGDVAWFVLVCIASGAVLGADLTLLPAMFSARMAVVAPQAAEGFGLWSLVSKFALAFAAITLLPTLQASGFDSGTTGNGPVAISTLIWLYAGVPCGLKLLAIGFLAATPMQKEGEE</sequence>
<dbReference type="GO" id="GO:0005886">
    <property type="term" value="C:plasma membrane"/>
    <property type="evidence" value="ECO:0007669"/>
    <property type="project" value="TreeGrafter"/>
</dbReference>
<evidence type="ECO:0000256" key="1">
    <source>
        <dbReference type="ARBA" id="ARBA00009617"/>
    </source>
</evidence>
<evidence type="ECO:0000256" key="2">
    <source>
        <dbReference type="SAM" id="Phobius"/>
    </source>
</evidence>
<dbReference type="Proteomes" id="UP000183076">
    <property type="component" value="Unassembled WGS sequence"/>
</dbReference>
<dbReference type="Pfam" id="PF13347">
    <property type="entry name" value="MFS_2"/>
    <property type="match status" value="1"/>
</dbReference>
<keyword evidence="2" id="KW-1133">Transmembrane helix</keyword>
<feature type="transmembrane region" description="Helical" evidence="2">
    <location>
        <begin position="302"/>
        <end position="322"/>
    </location>
</feature>
<name>A0A1H2ZR82_9RHOB</name>
<feature type="transmembrane region" description="Helical" evidence="2">
    <location>
        <begin position="244"/>
        <end position="266"/>
    </location>
</feature>
<keyword evidence="2" id="KW-0472">Membrane</keyword>
<dbReference type="InterPro" id="IPR036259">
    <property type="entry name" value="MFS_trans_sf"/>
</dbReference>
<feature type="transmembrane region" description="Helical" evidence="2">
    <location>
        <begin position="75"/>
        <end position="95"/>
    </location>
</feature>
<dbReference type="RefSeq" id="WP_074636328.1">
    <property type="nucleotide sequence ID" value="NZ_CP160849.1"/>
</dbReference>
<reference evidence="4" key="1">
    <citation type="submission" date="2016-10" db="EMBL/GenBank/DDBJ databases">
        <authorList>
            <person name="Varghese N."/>
            <person name="Submissions S."/>
        </authorList>
    </citation>
    <scope>NUCLEOTIDE SEQUENCE [LARGE SCALE GENOMIC DNA]</scope>
    <source>
        <strain evidence="4">DSM 10014</strain>
    </source>
</reference>
<proteinExistence type="inferred from homology"/>
<organism evidence="3 4">
    <name type="scientific">Sulfitobacter pontiacus</name>
    <dbReference type="NCBI Taxonomy" id="60137"/>
    <lineage>
        <taxon>Bacteria</taxon>
        <taxon>Pseudomonadati</taxon>
        <taxon>Pseudomonadota</taxon>
        <taxon>Alphaproteobacteria</taxon>
        <taxon>Rhodobacterales</taxon>
        <taxon>Roseobacteraceae</taxon>
        <taxon>Sulfitobacter</taxon>
    </lineage>
</organism>
<accession>A0A1H2ZR82</accession>
<feature type="transmembrane region" description="Helical" evidence="2">
    <location>
        <begin position="147"/>
        <end position="165"/>
    </location>
</feature>
<feature type="transmembrane region" description="Helical" evidence="2">
    <location>
        <begin position="101"/>
        <end position="126"/>
    </location>
</feature>
<comment type="similarity">
    <text evidence="1">Belongs to the sodium:galactoside symporter (TC 2.A.2) family.</text>
</comment>
<dbReference type="AlphaFoldDB" id="A0A1H2ZR82"/>
<dbReference type="InterPro" id="IPR039672">
    <property type="entry name" value="MFS_2"/>
</dbReference>
<dbReference type="Gene3D" id="1.20.1250.20">
    <property type="entry name" value="MFS general substrate transporter like domains"/>
    <property type="match status" value="2"/>
</dbReference>
<feature type="transmembrane region" description="Helical" evidence="2">
    <location>
        <begin position="383"/>
        <end position="404"/>
    </location>
</feature>
<feature type="transmembrane region" description="Helical" evidence="2">
    <location>
        <begin position="171"/>
        <end position="189"/>
    </location>
</feature>
<dbReference type="GO" id="GO:0015293">
    <property type="term" value="F:symporter activity"/>
    <property type="evidence" value="ECO:0007669"/>
    <property type="project" value="InterPro"/>
</dbReference>
<dbReference type="GO" id="GO:0008643">
    <property type="term" value="P:carbohydrate transport"/>
    <property type="evidence" value="ECO:0007669"/>
    <property type="project" value="InterPro"/>
</dbReference>
<evidence type="ECO:0000313" key="4">
    <source>
        <dbReference type="Proteomes" id="UP000183076"/>
    </source>
</evidence>
<dbReference type="SUPFAM" id="SSF103473">
    <property type="entry name" value="MFS general substrate transporter"/>
    <property type="match status" value="1"/>
</dbReference>
<feature type="transmembrane region" description="Helical" evidence="2">
    <location>
        <begin position="278"/>
        <end position="296"/>
    </location>
</feature>
<feature type="transmembrane region" description="Helical" evidence="2">
    <location>
        <begin position="343"/>
        <end position="363"/>
    </location>
</feature>
<dbReference type="PANTHER" id="PTHR11328">
    <property type="entry name" value="MAJOR FACILITATOR SUPERFAMILY DOMAIN-CONTAINING PROTEIN"/>
    <property type="match status" value="1"/>
</dbReference>